<feature type="region of interest" description="Disordered" evidence="1">
    <location>
        <begin position="65"/>
        <end position="88"/>
    </location>
</feature>
<keyword evidence="4" id="KW-1185">Reference proteome</keyword>
<organism evidence="3 4">
    <name type="scientific">Tanacetum coccineum</name>
    <dbReference type="NCBI Taxonomy" id="301880"/>
    <lineage>
        <taxon>Eukaryota</taxon>
        <taxon>Viridiplantae</taxon>
        <taxon>Streptophyta</taxon>
        <taxon>Embryophyta</taxon>
        <taxon>Tracheophyta</taxon>
        <taxon>Spermatophyta</taxon>
        <taxon>Magnoliopsida</taxon>
        <taxon>eudicotyledons</taxon>
        <taxon>Gunneridae</taxon>
        <taxon>Pentapetalae</taxon>
        <taxon>asterids</taxon>
        <taxon>campanulids</taxon>
        <taxon>Asterales</taxon>
        <taxon>Asteraceae</taxon>
        <taxon>Asteroideae</taxon>
        <taxon>Anthemideae</taxon>
        <taxon>Anthemidinae</taxon>
        <taxon>Tanacetum</taxon>
    </lineage>
</organism>
<evidence type="ECO:0000256" key="1">
    <source>
        <dbReference type="SAM" id="MobiDB-lite"/>
    </source>
</evidence>
<feature type="domain" description="Reverse transcriptase Ty1/copia-type" evidence="2">
    <location>
        <begin position="127"/>
        <end position="208"/>
    </location>
</feature>
<comment type="caution">
    <text evidence="3">The sequence shown here is derived from an EMBL/GenBank/DDBJ whole genome shotgun (WGS) entry which is preliminary data.</text>
</comment>
<feature type="compositionally biased region" description="Basic residues" evidence="1">
    <location>
        <begin position="1"/>
        <end position="10"/>
    </location>
</feature>
<dbReference type="Pfam" id="PF07727">
    <property type="entry name" value="RVT_2"/>
    <property type="match status" value="1"/>
</dbReference>
<dbReference type="EMBL" id="BQNB010010345">
    <property type="protein sequence ID" value="GJS76018.1"/>
    <property type="molecule type" value="Genomic_DNA"/>
</dbReference>
<dbReference type="CDD" id="cd09272">
    <property type="entry name" value="RNase_HI_RT_Ty1"/>
    <property type="match status" value="1"/>
</dbReference>
<evidence type="ECO:0000259" key="2">
    <source>
        <dbReference type="Pfam" id="PF07727"/>
    </source>
</evidence>
<dbReference type="InterPro" id="IPR013103">
    <property type="entry name" value="RVT_2"/>
</dbReference>
<proteinExistence type="predicted"/>
<feature type="region of interest" description="Disordered" evidence="1">
    <location>
        <begin position="1"/>
        <end position="35"/>
    </location>
</feature>
<dbReference type="Proteomes" id="UP001151760">
    <property type="component" value="Unassembled WGS sequence"/>
</dbReference>
<sequence length="318" mass="36689">MTFNHNRSKLGNHDQSNEPSSSKMVPNASPLENKTNPSLQELDFLFSPLFKEYFTAGNQSVSMSSALSDNSKQQDTQPTLNIQPTTNLTIPTTNVNAEENNTDQATDAQFQPYEFFNPFYTLVQEVAESSPHNDLFAYAAYKSFPIYQMDVETDFLNGPLKEEVYVSQPDRFVDPVHLKKVYYLRKALYGLKQAPRAWYDELSNFLMSKVSLKMLIMSDALILAKALLEEYNSYVKTMAISRNPMRHSRTKNINVHYHFIKKQVERGIIELYLVKTEYQLADMFMKALSQDRFEYLVRRLGMRCLTPAKLEVMANETT</sequence>
<name>A0ABQ4YE58_9ASTR</name>
<reference evidence="3" key="1">
    <citation type="journal article" date="2022" name="Int. J. Mol. Sci.">
        <title>Draft Genome of Tanacetum Coccineum: Genomic Comparison of Closely Related Tanacetum-Family Plants.</title>
        <authorList>
            <person name="Yamashiro T."/>
            <person name="Shiraishi A."/>
            <person name="Nakayama K."/>
            <person name="Satake H."/>
        </authorList>
    </citation>
    <scope>NUCLEOTIDE SEQUENCE</scope>
</reference>
<gene>
    <name evidence="3" type="ORF">Tco_0725899</name>
</gene>
<protein>
    <submittedName>
        <fullName evidence="3">Retrovirus-related pol polyprotein from transposon TNT 1-94</fullName>
    </submittedName>
</protein>
<evidence type="ECO:0000313" key="3">
    <source>
        <dbReference type="EMBL" id="GJS76018.1"/>
    </source>
</evidence>
<feature type="compositionally biased region" description="Polar residues" evidence="1">
    <location>
        <begin position="17"/>
        <end position="35"/>
    </location>
</feature>
<evidence type="ECO:0000313" key="4">
    <source>
        <dbReference type="Proteomes" id="UP001151760"/>
    </source>
</evidence>
<reference evidence="3" key="2">
    <citation type="submission" date="2022-01" db="EMBL/GenBank/DDBJ databases">
        <authorList>
            <person name="Yamashiro T."/>
            <person name="Shiraishi A."/>
            <person name="Satake H."/>
            <person name="Nakayama K."/>
        </authorList>
    </citation>
    <scope>NUCLEOTIDE SEQUENCE</scope>
</reference>
<accession>A0ABQ4YE58</accession>